<dbReference type="EMBL" id="JFFR01000028">
    <property type="protein sequence ID" value="KDN26729.1"/>
    <property type="molecule type" value="Genomic_DNA"/>
</dbReference>
<proteinExistence type="predicted"/>
<evidence type="ECO:0000256" key="1">
    <source>
        <dbReference type="SAM" id="Phobius"/>
    </source>
</evidence>
<keyword evidence="1" id="KW-1133">Transmembrane helix</keyword>
<comment type="caution">
    <text evidence="2">The sequence shown here is derived from an EMBL/GenBank/DDBJ whole genome shotgun (WGS) entry which is preliminary data.</text>
</comment>
<gene>
    <name evidence="2" type="ORF">VFDL14_08640</name>
</gene>
<organism evidence="2 3">
    <name type="scientific">Vibrio fortis</name>
    <dbReference type="NCBI Taxonomy" id="212667"/>
    <lineage>
        <taxon>Bacteria</taxon>
        <taxon>Pseudomonadati</taxon>
        <taxon>Pseudomonadota</taxon>
        <taxon>Gammaproteobacteria</taxon>
        <taxon>Vibrionales</taxon>
        <taxon>Vibrionaceae</taxon>
        <taxon>Vibrio</taxon>
    </lineage>
</organism>
<reference evidence="2 3" key="1">
    <citation type="submission" date="2014-02" db="EMBL/GenBank/DDBJ databases">
        <title>Vibrio fortis Dalian14 Genome Sequencing.</title>
        <authorList>
            <person name="Wang Y."/>
            <person name="Song L."/>
            <person name="Liu G."/>
            <person name="Ding J."/>
        </authorList>
    </citation>
    <scope>NUCLEOTIDE SEQUENCE [LARGE SCALE GENOMIC DNA]</scope>
    <source>
        <strain evidence="2 3">Dalian14</strain>
    </source>
</reference>
<sequence>MINNLRRSRFVIWSVVILSIITGLLTAWRSVETEATNTALIVASKRILDRANLYKQQYLLNGHRQMNDLGEPLSYSRTGWLLPIDQSDVSCDYWLEQLYPDGRVLGLDSPKIENLSDQFEYHCRYQYTEKHQIEILLKGERFRVKANILA</sequence>
<keyword evidence="1" id="KW-0812">Transmembrane</keyword>
<dbReference type="STRING" id="212667.VFDL14_08640"/>
<dbReference type="Proteomes" id="UP000027219">
    <property type="component" value="Unassembled WGS sequence"/>
</dbReference>
<keyword evidence="3" id="KW-1185">Reference proteome</keyword>
<dbReference type="AlphaFoldDB" id="A0A066URI1"/>
<feature type="transmembrane region" description="Helical" evidence="1">
    <location>
        <begin position="10"/>
        <end position="28"/>
    </location>
</feature>
<protein>
    <submittedName>
        <fullName evidence="2">MSHA biogenesis protein MshF</fullName>
    </submittedName>
</protein>
<dbReference type="RefSeq" id="WP_032552999.1">
    <property type="nucleotide sequence ID" value="NZ_JATABQ010000017.1"/>
</dbReference>
<evidence type="ECO:0000313" key="3">
    <source>
        <dbReference type="Proteomes" id="UP000027219"/>
    </source>
</evidence>
<name>A0A066URI1_9VIBR</name>
<dbReference type="OrthoDB" id="5918883at2"/>
<accession>A0A066URI1</accession>
<keyword evidence="1" id="KW-0472">Membrane</keyword>
<evidence type="ECO:0000313" key="2">
    <source>
        <dbReference type="EMBL" id="KDN26729.1"/>
    </source>
</evidence>